<dbReference type="HOGENOM" id="CLU_177736_0_0_4"/>
<protein>
    <submittedName>
        <fullName evidence="1">Uncharacterized protein</fullName>
    </submittedName>
</protein>
<dbReference type="NCBIfam" id="NF047841">
    <property type="entry name" value="HLGFF_fam"/>
    <property type="match status" value="1"/>
</dbReference>
<accession>F0F318</accession>
<dbReference type="EMBL" id="AEWV01000046">
    <property type="protein sequence ID" value="EGC16180.1"/>
    <property type="molecule type" value="Genomic_DNA"/>
</dbReference>
<reference evidence="1 2" key="1">
    <citation type="submission" date="2011-01" db="EMBL/GenBank/DDBJ databases">
        <authorList>
            <person name="Muzny D."/>
            <person name="Qin X."/>
            <person name="Deng J."/>
            <person name="Jiang H."/>
            <person name="Liu Y."/>
            <person name="Qu J."/>
            <person name="Song X.-Z."/>
            <person name="Zhang L."/>
            <person name="Thornton R."/>
            <person name="Coyle M."/>
            <person name="Francisco L."/>
            <person name="Jackson L."/>
            <person name="Javaid M."/>
            <person name="Korchina V."/>
            <person name="Kovar C."/>
            <person name="Mata R."/>
            <person name="Mathew T."/>
            <person name="Ngo R."/>
            <person name="Nguyen L."/>
            <person name="Nguyen N."/>
            <person name="Okwuonu G."/>
            <person name="Ongeri F."/>
            <person name="Pham C."/>
            <person name="Simmons D."/>
            <person name="Wilczek-Boney K."/>
            <person name="Hale W."/>
            <person name="Jakkamsetti A."/>
            <person name="Pham P."/>
            <person name="Ruth R."/>
            <person name="San Lucas F."/>
            <person name="Warren J."/>
            <person name="Zhang J."/>
            <person name="Zhao Z."/>
            <person name="Zhou C."/>
            <person name="Zhu D."/>
            <person name="Lee S."/>
            <person name="Bess C."/>
            <person name="Blankenburg K."/>
            <person name="Forbes L."/>
            <person name="Fu Q."/>
            <person name="Gubbala S."/>
            <person name="Hirani K."/>
            <person name="Jayaseelan J.C."/>
            <person name="Lara F."/>
            <person name="Munidasa M."/>
            <person name="Palculict T."/>
            <person name="Patil S."/>
            <person name="Pu L.-L."/>
            <person name="Saada N."/>
            <person name="Tang L."/>
            <person name="Weissenberger G."/>
            <person name="Zhu Y."/>
            <person name="Hemphill L."/>
            <person name="Shang Y."/>
            <person name="Youmans B."/>
            <person name="Ayvaz T."/>
            <person name="Ross M."/>
            <person name="Santibanez J."/>
            <person name="Aqrawi P."/>
            <person name="Gross S."/>
            <person name="Joshi V."/>
            <person name="Fowler G."/>
            <person name="Nazareth L."/>
            <person name="Reid J."/>
            <person name="Worley K."/>
            <person name="Petrosino J."/>
            <person name="Highlander S."/>
            <person name="Gibbs R."/>
        </authorList>
    </citation>
    <scope>NUCLEOTIDE SEQUENCE [LARGE SCALE GENOMIC DNA]</scope>
    <source>
        <strain evidence="1 2">ATCC 33394</strain>
    </source>
</reference>
<dbReference type="Proteomes" id="UP000004088">
    <property type="component" value="Unassembled WGS sequence"/>
</dbReference>
<evidence type="ECO:0000313" key="2">
    <source>
        <dbReference type="Proteomes" id="UP000004088"/>
    </source>
</evidence>
<dbReference type="STRING" id="888741.HMPREF9098_2503"/>
<sequence>MHYFSLHTEDDEHVGFLIIYPHEDSHHQSGDLAVKLREDLPETLRRHVQVLAEWEKQPALSWAVEGDKVDVWDSDGDIRGRIRAEYLTIGNHTFILNDLTGAV</sequence>
<dbReference type="AlphaFoldDB" id="F0F318"/>
<evidence type="ECO:0000313" key="1">
    <source>
        <dbReference type="EMBL" id="EGC16180.1"/>
    </source>
</evidence>
<name>F0F318_9NEIS</name>
<proteinExistence type="predicted"/>
<dbReference type="InterPro" id="IPR058172">
    <property type="entry name" value="HLGFF_Neisseriales"/>
</dbReference>
<organism evidence="1 2">
    <name type="scientific">Kingella denitrificans ATCC 33394</name>
    <dbReference type="NCBI Taxonomy" id="888741"/>
    <lineage>
        <taxon>Bacteria</taxon>
        <taxon>Pseudomonadati</taxon>
        <taxon>Pseudomonadota</taxon>
        <taxon>Betaproteobacteria</taxon>
        <taxon>Neisseriales</taxon>
        <taxon>Neisseriaceae</taxon>
        <taxon>Kingella</taxon>
    </lineage>
</organism>
<gene>
    <name evidence="1" type="ORF">HMPREF9098_2503</name>
</gene>
<keyword evidence="2" id="KW-1185">Reference proteome</keyword>
<comment type="caution">
    <text evidence="1">The sequence shown here is derived from an EMBL/GenBank/DDBJ whole genome shotgun (WGS) entry which is preliminary data.</text>
</comment>
<dbReference type="RefSeq" id="WP_003784845.1">
    <property type="nucleotide sequence ID" value="NZ_GL870929.1"/>
</dbReference>